<protein>
    <submittedName>
        <fullName evidence="2">Uncharacterized protein</fullName>
    </submittedName>
</protein>
<evidence type="ECO:0000313" key="2">
    <source>
        <dbReference type="EMBL" id="KRS12319.1"/>
    </source>
</evidence>
<dbReference type="RefSeq" id="WP_057793538.1">
    <property type="nucleotide sequence ID" value="NZ_LAXJ01000010.1"/>
</dbReference>
<keyword evidence="1" id="KW-0732">Signal</keyword>
<dbReference type="OrthoDB" id="7861003at2"/>
<organism evidence="2 3">
    <name type="scientific">Roseovarius atlanticus</name>
    <dbReference type="NCBI Taxonomy" id="1641875"/>
    <lineage>
        <taxon>Bacteria</taxon>
        <taxon>Pseudomonadati</taxon>
        <taxon>Pseudomonadota</taxon>
        <taxon>Alphaproteobacteria</taxon>
        <taxon>Rhodobacterales</taxon>
        <taxon>Roseobacteraceae</taxon>
        <taxon>Roseovarius</taxon>
    </lineage>
</organism>
<name>A0A0T5NUJ7_9RHOB</name>
<feature type="chain" id="PRO_5006663933" evidence="1">
    <location>
        <begin position="20"/>
        <end position="293"/>
    </location>
</feature>
<comment type="caution">
    <text evidence="2">The sequence shown here is derived from an EMBL/GenBank/DDBJ whole genome shotgun (WGS) entry which is preliminary data.</text>
</comment>
<reference evidence="2 3" key="1">
    <citation type="submission" date="2015-04" db="EMBL/GenBank/DDBJ databases">
        <title>The draft genome sequence of Roseovarius sp.R12b.</title>
        <authorList>
            <person name="Li G."/>
            <person name="Lai Q."/>
            <person name="Shao Z."/>
            <person name="Yan P."/>
        </authorList>
    </citation>
    <scope>NUCLEOTIDE SEQUENCE [LARGE SCALE GENOMIC DNA]</scope>
    <source>
        <strain evidence="2 3">R12B</strain>
    </source>
</reference>
<evidence type="ECO:0000313" key="3">
    <source>
        <dbReference type="Proteomes" id="UP000051295"/>
    </source>
</evidence>
<feature type="signal peptide" evidence="1">
    <location>
        <begin position="1"/>
        <end position="19"/>
    </location>
</feature>
<gene>
    <name evidence="2" type="ORF">XM53_11790</name>
</gene>
<accession>A0A0T5NUJ7</accession>
<sequence length="293" mass="31463">MMRRVVMIMGLVLPVAVQAQPVMDRETCREGWQALNAAMGQAARFQTIEPMVTDDGWCRIDRSVADLRDKDFSELEWRATGVAEAIEESGFPESLEARFSGIDLIEAFGMDLPQERAGAMAGLTVMAERDPETLDFAIRAMDFDFGALGAANFSLVGGGIDLSGLKRMQITIGGLRIREATLSVDTTPDLSRALSAGLGGEEQLALMREVVRVLPDDTVSEESRAALVAFLDAAPAQDGTLELSVTSEAGLGMIQIAGGGMQLEESVSDEDVKDAATLLLSGVRIEATWTPYN</sequence>
<dbReference type="Proteomes" id="UP000051295">
    <property type="component" value="Unassembled WGS sequence"/>
</dbReference>
<dbReference type="PATRIC" id="fig|1641875.4.peg.146"/>
<dbReference type="STRING" id="1641875.XM53_11790"/>
<keyword evidence="3" id="KW-1185">Reference proteome</keyword>
<proteinExistence type="predicted"/>
<dbReference type="AlphaFoldDB" id="A0A0T5NUJ7"/>
<evidence type="ECO:0000256" key="1">
    <source>
        <dbReference type="SAM" id="SignalP"/>
    </source>
</evidence>
<dbReference type="EMBL" id="LAXJ01000010">
    <property type="protein sequence ID" value="KRS12319.1"/>
    <property type="molecule type" value="Genomic_DNA"/>
</dbReference>